<gene>
    <name evidence="3" type="ORF">RM550_35875</name>
</gene>
<dbReference type="Pfam" id="PF20283">
    <property type="entry name" value="CTD7"/>
    <property type="match status" value="1"/>
</dbReference>
<evidence type="ECO:0000256" key="1">
    <source>
        <dbReference type="SAM" id="MobiDB-lite"/>
    </source>
</evidence>
<evidence type="ECO:0000313" key="4">
    <source>
        <dbReference type="Proteomes" id="UP001180551"/>
    </source>
</evidence>
<reference evidence="3" key="1">
    <citation type="submission" date="2024-05" db="EMBL/GenBank/DDBJ databases">
        <title>30 novel species of actinomycetes from the DSMZ collection.</title>
        <authorList>
            <person name="Nouioui I."/>
        </authorList>
    </citation>
    <scope>NUCLEOTIDE SEQUENCE</scope>
    <source>
        <strain evidence="3">DSM 41527</strain>
    </source>
</reference>
<dbReference type="RefSeq" id="WP_311627943.1">
    <property type="nucleotide sequence ID" value="NZ_JAVRFE010000086.1"/>
</dbReference>
<evidence type="ECO:0000313" key="3">
    <source>
        <dbReference type="EMBL" id="MDT0461026.1"/>
    </source>
</evidence>
<comment type="caution">
    <text evidence="3">The sequence shown here is derived from an EMBL/GenBank/DDBJ whole genome shotgun (WGS) entry which is preliminary data.</text>
</comment>
<proteinExistence type="predicted"/>
<feature type="region of interest" description="Disordered" evidence="1">
    <location>
        <begin position="116"/>
        <end position="195"/>
    </location>
</feature>
<organism evidence="3 4">
    <name type="scientific">Streptomyces mooreae</name>
    <dbReference type="NCBI Taxonomy" id="3075523"/>
    <lineage>
        <taxon>Bacteria</taxon>
        <taxon>Bacillati</taxon>
        <taxon>Actinomycetota</taxon>
        <taxon>Actinomycetes</taxon>
        <taxon>Kitasatosporales</taxon>
        <taxon>Streptomycetaceae</taxon>
        <taxon>Streptomyces</taxon>
    </lineage>
</organism>
<keyword evidence="4" id="KW-1185">Reference proteome</keyword>
<sequence length="195" mass="21736">MPITEAARRLTAAEIAAYDGHLVVDQMRWIGLKDRTIATHLRDYHYARAQRLEWIRTFKVTEEGLEEYERLLWDEGDHVFTKHTDDVEDGTPAADRKAIGKRVLDDTVDKVAVNLPAPAASPKDGSAAAPCTVLPAGQTRRRKSMSPWAGTPRGAIPGHDDGRPVRSLRRSTDLRIPHLHRGDDTPPGDGRTWPP</sequence>
<protein>
    <recommendedName>
        <fullName evidence="2">ABC-three component systems C-terminal domain-containing protein</fullName>
    </recommendedName>
</protein>
<evidence type="ECO:0000259" key="2">
    <source>
        <dbReference type="Pfam" id="PF20283"/>
    </source>
</evidence>
<accession>A0ABU2TJE1</accession>
<dbReference type="Proteomes" id="UP001180551">
    <property type="component" value="Unassembled WGS sequence"/>
</dbReference>
<feature type="domain" description="ABC-three component systems C-terminal" evidence="2">
    <location>
        <begin position="23"/>
        <end position="111"/>
    </location>
</feature>
<dbReference type="EMBL" id="JAVRFE010000086">
    <property type="protein sequence ID" value="MDT0461026.1"/>
    <property type="molecule type" value="Genomic_DNA"/>
</dbReference>
<name>A0ABU2TJE1_9ACTN</name>
<dbReference type="InterPro" id="IPR046913">
    <property type="entry name" value="ABC-3C_CTD7"/>
</dbReference>
<feature type="compositionally biased region" description="Basic and acidic residues" evidence="1">
    <location>
        <begin position="158"/>
        <end position="184"/>
    </location>
</feature>